<sequence length="102" mass="11842">MEAISIDTFWKILHDPASRGFDLKYRKTDGSFGIKHNLGKSGKRFEGKSTKGKLRYDLIEKGSVLLEDIDGLARPFTLRNRLLIAIRLPRTNNWIRIIHKNY</sequence>
<dbReference type="EMBL" id="CP159289">
    <property type="protein sequence ID" value="XCH25006.1"/>
    <property type="molecule type" value="Genomic_DNA"/>
</dbReference>
<organism evidence="1">
    <name type="scientific">Dyadobacter sp. 676</name>
    <dbReference type="NCBI Taxonomy" id="3088362"/>
    <lineage>
        <taxon>Bacteria</taxon>
        <taxon>Pseudomonadati</taxon>
        <taxon>Bacteroidota</taxon>
        <taxon>Cytophagia</taxon>
        <taxon>Cytophagales</taxon>
        <taxon>Spirosomataceae</taxon>
        <taxon>Dyadobacter</taxon>
    </lineage>
</organism>
<dbReference type="RefSeq" id="WP_353720313.1">
    <property type="nucleotide sequence ID" value="NZ_CP159289.1"/>
</dbReference>
<dbReference type="AlphaFoldDB" id="A0AAU8FK92"/>
<protein>
    <recommendedName>
        <fullName evidence="2">NUMOD4 domain-containing protein</fullName>
    </recommendedName>
</protein>
<proteinExistence type="predicted"/>
<evidence type="ECO:0000313" key="1">
    <source>
        <dbReference type="EMBL" id="XCH25006.1"/>
    </source>
</evidence>
<gene>
    <name evidence="1" type="ORF">ABV298_00825</name>
</gene>
<evidence type="ECO:0008006" key="2">
    <source>
        <dbReference type="Google" id="ProtNLM"/>
    </source>
</evidence>
<name>A0AAU8FK92_9BACT</name>
<reference evidence="1" key="1">
    <citation type="submission" date="2024-06" db="EMBL/GenBank/DDBJ databases">
        <title>Sequencing and assembly of the genome of Dyadobacter sp. strain 676, a symbiont of Cyamopsis tetragonoloba.</title>
        <authorList>
            <person name="Guro P."/>
            <person name="Sazanova A."/>
            <person name="Kuznetsova I."/>
            <person name="Belimov A."/>
            <person name="Safronova V."/>
        </authorList>
    </citation>
    <scope>NUCLEOTIDE SEQUENCE</scope>
    <source>
        <strain evidence="1">676</strain>
    </source>
</reference>
<accession>A0AAU8FK92</accession>